<dbReference type="EMBL" id="CAJNBK010000003">
    <property type="protein sequence ID" value="CAE6719050.1"/>
    <property type="molecule type" value="Genomic_DNA"/>
</dbReference>
<gene>
    <name evidence="1" type="ORF">R69888_01506</name>
</gene>
<dbReference type="Proteomes" id="UP000672526">
    <property type="component" value="Unassembled WGS sequence"/>
</dbReference>
<sequence>MILFFHFHKAAGTTVIDAARAMGLRLPALHQNGHPLQDDGSPVVLAGKSRADVHSYFESIKSQGVQFLALEWDIPQFEYLVDIEDLKMCTVLRDPFKRAVSNFKMDSSNDWLYGRVFDFEDYFDCSAQHRSHNYYVRSICGLYGRDVEVGPRHIGYCAKFIAAMDVACCLETSDLRREFRKVGIEIAPGQHSNRHAENPPPAHLRDVFGHNSLEMYKDRFVAQNLADYYLYHSLGFKHNESVKR</sequence>
<accession>A0ABN7KXL2</accession>
<keyword evidence="2" id="KW-1185">Reference proteome</keyword>
<evidence type="ECO:0008006" key="3">
    <source>
        <dbReference type="Google" id="ProtNLM"/>
    </source>
</evidence>
<dbReference type="RefSeq" id="WP_211610377.1">
    <property type="nucleotide sequence ID" value="NZ_CAJNBK010000003.1"/>
</dbReference>
<name>A0ABN7KXL2_9BURK</name>
<dbReference type="Gene3D" id="3.40.50.300">
    <property type="entry name" value="P-loop containing nucleotide triphosphate hydrolases"/>
    <property type="match status" value="1"/>
</dbReference>
<evidence type="ECO:0000313" key="2">
    <source>
        <dbReference type="Proteomes" id="UP000672526"/>
    </source>
</evidence>
<reference evidence="1 2" key="1">
    <citation type="submission" date="2021-02" db="EMBL/GenBank/DDBJ databases">
        <authorList>
            <person name="Vanwijnsberghe S."/>
        </authorList>
    </citation>
    <scope>NUCLEOTIDE SEQUENCE [LARGE SCALE GENOMIC DNA]</scope>
    <source>
        <strain evidence="1 2">LMG 31837</strain>
    </source>
</reference>
<organism evidence="1 2">
    <name type="scientific">Paraburkholderia haematera</name>
    <dbReference type="NCBI Taxonomy" id="2793077"/>
    <lineage>
        <taxon>Bacteria</taxon>
        <taxon>Pseudomonadati</taxon>
        <taxon>Pseudomonadota</taxon>
        <taxon>Betaproteobacteria</taxon>
        <taxon>Burkholderiales</taxon>
        <taxon>Burkholderiaceae</taxon>
        <taxon>Paraburkholderia</taxon>
    </lineage>
</organism>
<dbReference type="InterPro" id="IPR027417">
    <property type="entry name" value="P-loop_NTPase"/>
</dbReference>
<evidence type="ECO:0000313" key="1">
    <source>
        <dbReference type="EMBL" id="CAE6719050.1"/>
    </source>
</evidence>
<proteinExistence type="predicted"/>
<protein>
    <recommendedName>
        <fullName evidence="3">Sulfotransferase family protein</fullName>
    </recommendedName>
</protein>
<comment type="caution">
    <text evidence="1">The sequence shown here is derived from an EMBL/GenBank/DDBJ whole genome shotgun (WGS) entry which is preliminary data.</text>
</comment>